<keyword evidence="1" id="KW-0472">Membrane</keyword>
<dbReference type="RefSeq" id="WP_035447256.1">
    <property type="nucleotide sequence ID" value="NZ_CP195054.1"/>
</dbReference>
<gene>
    <name evidence="2" type="ORF">Lani381_0385</name>
</gene>
<dbReference type="Pfam" id="PF06341">
    <property type="entry name" value="DUF1056"/>
    <property type="match status" value="1"/>
</dbReference>
<dbReference type="Proteomes" id="UP000027129">
    <property type="component" value="Unassembled WGS sequence"/>
</dbReference>
<dbReference type="InterPro" id="IPR009406">
    <property type="entry name" value="DUF1056"/>
</dbReference>
<keyword evidence="3" id="KW-1185">Reference proteome</keyword>
<organism evidence="2 3">
    <name type="scientific">Ligilactobacillus animalis</name>
    <dbReference type="NCBI Taxonomy" id="1605"/>
    <lineage>
        <taxon>Bacteria</taxon>
        <taxon>Bacillati</taxon>
        <taxon>Bacillota</taxon>
        <taxon>Bacilli</taxon>
        <taxon>Lactobacillales</taxon>
        <taxon>Lactobacillaceae</taxon>
        <taxon>Ligilactobacillus</taxon>
    </lineage>
</organism>
<keyword evidence="1" id="KW-0812">Transmembrane</keyword>
<reference evidence="2 3" key="1">
    <citation type="submission" date="2014-04" db="EMBL/GenBank/DDBJ databases">
        <title>Draft Genome Sequence of Lactobacillus animalis 381-IL-28.</title>
        <authorList>
            <person name="Sturino J.M."/>
            <person name="Rajendran M."/>
            <person name="Altermann E."/>
        </authorList>
    </citation>
    <scope>NUCLEOTIDE SEQUENCE [LARGE SCALE GENOMIC DNA]</scope>
    <source>
        <strain evidence="2 3">381-IL-28</strain>
    </source>
</reference>
<protein>
    <recommendedName>
        <fullName evidence="4">DUF1056 family protein</fullName>
    </recommendedName>
</protein>
<evidence type="ECO:0000256" key="1">
    <source>
        <dbReference type="SAM" id="Phobius"/>
    </source>
</evidence>
<evidence type="ECO:0000313" key="2">
    <source>
        <dbReference type="EMBL" id="KDA46365.1"/>
    </source>
</evidence>
<evidence type="ECO:0008006" key="4">
    <source>
        <dbReference type="Google" id="ProtNLM"/>
    </source>
</evidence>
<sequence>MIRNFFNLLWSVIDVLLFTLGIISLVYGAFLLGKVIGFFALGIALIVLGVLTELANVKGGE</sequence>
<accession>A0ABR4RRG6</accession>
<name>A0ABR4RRG6_9LACO</name>
<keyword evidence="1" id="KW-1133">Transmembrane helix</keyword>
<comment type="caution">
    <text evidence="2">The sequence shown here is derived from an EMBL/GenBank/DDBJ whole genome shotgun (WGS) entry which is preliminary data.</text>
</comment>
<dbReference type="EMBL" id="JMHU01000004">
    <property type="protein sequence ID" value="KDA46365.1"/>
    <property type="molecule type" value="Genomic_DNA"/>
</dbReference>
<evidence type="ECO:0000313" key="3">
    <source>
        <dbReference type="Proteomes" id="UP000027129"/>
    </source>
</evidence>
<feature type="transmembrane region" description="Helical" evidence="1">
    <location>
        <begin position="36"/>
        <end position="55"/>
    </location>
</feature>
<proteinExistence type="predicted"/>
<feature type="transmembrane region" description="Helical" evidence="1">
    <location>
        <begin position="7"/>
        <end position="30"/>
    </location>
</feature>